<dbReference type="Proteomes" id="UP000007052">
    <property type="component" value="Chromosome"/>
</dbReference>
<accession>A0AB33QDH0</accession>
<gene>
    <name evidence="1" type="ordered locus">PARA_03760</name>
</gene>
<name>A0AB33QDH0_HAEP3</name>
<dbReference type="EMBL" id="FQ312002">
    <property type="protein sequence ID" value="CBW14483.1"/>
    <property type="molecule type" value="Genomic_DNA"/>
</dbReference>
<sequence length="57" mass="6625">MFKIAKEFSFDTAHMLNGHDDKMNLLETITQLGQLNLRANKLKWQLSLQTHKIIGIE</sequence>
<dbReference type="KEGG" id="hpr:PARA_03760"/>
<protein>
    <submittedName>
        <fullName evidence="1">Uncharacterized protein</fullName>
    </submittedName>
</protein>
<reference evidence="2" key="1">
    <citation type="submission" date="2010-07" db="EMBL/GenBank/DDBJ databases">
        <title>The genome sequence of Haemophilus parainfluenzae T3T1.</title>
        <authorList>
            <person name="Crook D."/>
            <person name="Hood D."/>
            <person name="Moxon R."/>
            <person name="Parkhill J."/>
            <person name="Aslett M."/>
            <person name="Bentley S.D."/>
        </authorList>
    </citation>
    <scope>NUCLEOTIDE SEQUENCE [LARGE SCALE GENOMIC DNA]</scope>
    <source>
        <strain evidence="2">T3T1</strain>
    </source>
</reference>
<evidence type="ECO:0000313" key="1">
    <source>
        <dbReference type="EMBL" id="CBW14483.1"/>
    </source>
</evidence>
<proteinExistence type="predicted"/>
<dbReference type="AlphaFoldDB" id="A0AB33QDH0"/>
<evidence type="ECO:0000313" key="2">
    <source>
        <dbReference type="Proteomes" id="UP000007052"/>
    </source>
</evidence>
<organism evidence="1 2">
    <name type="scientific">Haemophilus parainfluenzae (strain T3T1)</name>
    <dbReference type="NCBI Taxonomy" id="862965"/>
    <lineage>
        <taxon>Bacteria</taxon>
        <taxon>Pseudomonadati</taxon>
        <taxon>Pseudomonadota</taxon>
        <taxon>Gammaproteobacteria</taxon>
        <taxon>Pasteurellales</taxon>
        <taxon>Pasteurellaceae</taxon>
        <taxon>Haemophilus</taxon>
    </lineage>
</organism>